<evidence type="ECO:0000256" key="1">
    <source>
        <dbReference type="ARBA" id="ARBA00023015"/>
    </source>
</evidence>
<reference evidence="5 6" key="1">
    <citation type="submission" date="2019-07" db="EMBL/GenBank/DDBJ databases">
        <authorList>
            <person name="Park Y.J."/>
            <person name="Jeong S.E."/>
            <person name="Jung H.S."/>
        </authorList>
    </citation>
    <scope>NUCLEOTIDE SEQUENCE [LARGE SCALE GENOMIC DNA]</scope>
    <source>
        <strain evidence="6">P16(2019)</strain>
    </source>
</reference>
<organism evidence="5 6">
    <name type="scientific">Alkalicoccobacillus porphyridii</name>
    <dbReference type="NCBI Taxonomy" id="2597270"/>
    <lineage>
        <taxon>Bacteria</taxon>
        <taxon>Bacillati</taxon>
        <taxon>Bacillota</taxon>
        <taxon>Bacilli</taxon>
        <taxon>Bacillales</taxon>
        <taxon>Bacillaceae</taxon>
        <taxon>Alkalicoccobacillus</taxon>
    </lineage>
</organism>
<dbReference type="GO" id="GO:0003677">
    <property type="term" value="F:DNA binding"/>
    <property type="evidence" value="ECO:0007669"/>
    <property type="project" value="UniProtKB-KW"/>
</dbReference>
<dbReference type="InterPro" id="IPR011711">
    <property type="entry name" value="GntR_C"/>
</dbReference>
<accession>A0A553ZZ15</accession>
<dbReference type="PROSITE" id="PS50949">
    <property type="entry name" value="HTH_GNTR"/>
    <property type="match status" value="1"/>
</dbReference>
<feature type="domain" description="HTH gntR-type" evidence="4">
    <location>
        <begin position="12"/>
        <end position="79"/>
    </location>
</feature>
<dbReference type="InterPro" id="IPR036390">
    <property type="entry name" value="WH_DNA-bd_sf"/>
</dbReference>
<protein>
    <submittedName>
        <fullName evidence="5">GntR family transcriptional regulator</fullName>
    </submittedName>
</protein>
<dbReference type="GO" id="GO:0003700">
    <property type="term" value="F:DNA-binding transcription factor activity"/>
    <property type="evidence" value="ECO:0007669"/>
    <property type="project" value="InterPro"/>
</dbReference>
<name>A0A553ZZ15_9BACI</name>
<dbReference type="EMBL" id="VLXZ01000005">
    <property type="protein sequence ID" value="TSB46645.1"/>
    <property type="molecule type" value="Genomic_DNA"/>
</dbReference>
<evidence type="ECO:0000313" key="5">
    <source>
        <dbReference type="EMBL" id="TSB46645.1"/>
    </source>
</evidence>
<dbReference type="CDD" id="cd07377">
    <property type="entry name" value="WHTH_GntR"/>
    <property type="match status" value="1"/>
</dbReference>
<keyword evidence="2" id="KW-0238">DNA-binding</keyword>
<proteinExistence type="predicted"/>
<dbReference type="InterPro" id="IPR036388">
    <property type="entry name" value="WH-like_DNA-bd_sf"/>
</dbReference>
<dbReference type="Pfam" id="PF07729">
    <property type="entry name" value="FCD"/>
    <property type="match status" value="1"/>
</dbReference>
<dbReference type="Proteomes" id="UP000318521">
    <property type="component" value="Unassembled WGS sequence"/>
</dbReference>
<evidence type="ECO:0000256" key="3">
    <source>
        <dbReference type="ARBA" id="ARBA00023163"/>
    </source>
</evidence>
<evidence type="ECO:0000313" key="6">
    <source>
        <dbReference type="Proteomes" id="UP000318521"/>
    </source>
</evidence>
<dbReference type="InterPro" id="IPR000524">
    <property type="entry name" value="Tscrpt_reg_HTH_GntR"/>
</dbReference>
<sequence>MSPTYQNKPSAVSSRVHVYHTLRESITSLNLKPGAAISEKEIADELHVSRTPVREAFLQLAQEQLLEIKPQRGSFITLIDLEQVENARFIREHLELGIVKLACDQATSEDLDEMDTNLILQERMMTKQNYDRLFQLDGEFHRLIAASCGKQQVSDMIFHMNVQLERLRMLSLSSNLNWYEILSQHQQIHNAIKNRDHNKAEALMKEHLRMITVDQVELKEQFPMYFK</sequence>
<dbReference type="Pfam" id="PF00392">
    <property type="entry name" value="GntR"/>
    <property type="match status" value="1"/>
</dbReference>
<dbReference type="PANTHER" id="PTHR43537">
    <property type="entry name" value="TRANSCRIPTIONAL REGULATOR, GNTR FAMILY"/>
    <property type="match status" value="1"/>
</dbReference>
<dbReference type="AlphaFoldDB" id="A0A553ZZ15"/>
<dbReference type="SUPFAM" id="SSF48008">
    <property type="entry name" value="GntR ligand-binding domain-like"/>
    <property type="match status" value="1"/>
</dbReference>
<dbReference type="SUPFAM" id="SSF46785">
    <property type="entry name" value="Winged helix' DNA-binding domain"/>
    <property type="match status" value="1"/>
</dbReference>
<keyword evidence="6" id="KW-1185">Reference proteome</keyword>
<evidence type="ECO:0000259" key="4">
    <source>
        <dbReference type="PROSITE" id="PS50949"/>
    </source>
</evidence>
<keyword evidence="1" id="KW-0805">Transcription regulation</keyword>
<dbReference type="Gene3D" id="1.20.120.530">
    <property type="entry name" value="GntR ligand-binding domain-like"/>
    <property type="match status" value="1"/>
</dbReference>
<dbReference type="RefSeq" id="WP_143848540.1">
    <property type="nucleotide sequence ID" value="NZ_VLXZ01000005.1"/>
</dbReference>
<dbReference type="Gene3D" id="1.10.10.10">
    <property type="entry name" value="Winged helix-like DNA-binding domain superfamily/Winged helix DNA-binding domain"/>
    <property type="match status" value="1"/>
</dbReference>
<dbReference type="InterPro" id="IPR008920">
    <property type="entry name" value="TF_FadR/GntR_C"/>
</dbReference>
<keyword evidence="3" id="KW-0804">Transcription</keyword>
<dbReference type="SMART" id="SM00895">
    <property type="entry name" value="FCD"/>
    <property type="match status" value="1"/>
</dbReference>
<dbReference type="PANTHER" id="PTHR43537:SF6">
    <property type="entry name" value="HTH-TYPE TRANSCRIPTIONAL REPRESSOR RSPR"/>
    <property type="match status" value="1"/>
</dbReference>
<gene>
    <name evidence="5" type="ORF">FN960_09825</name>
</gene>
<comment type="caution">
    <text evidence="5">The sequence shown here is derived from an EMBL/GenBank/DDBJ whole genome shotgun (WGS) entry which is preliminary data.</text>
</comment>
<dbReference type="SMART" id="SM00345">
    <property type="entry name" value="HTH_GNTR"/>
    <property type="match status" value="1"/>
</dbReference>
<evidence type="ECO:0000256" key="2">
    <source>
        <dbReference type="ARBA" id="ARBA00023125"/>
    </source>
</evidence>
<dbReference type="OrthoDB" id="574518at2"/>